<dbReference type="AlphaFoldDB" id="A0A4Y7PH21"/>
<organism evidence="3 4">
    <name type="scientific">Rickenella mellea</name>
    <dbReference type="NCBI Taxonomy" id="50990"/>
    <lineage>
        <taxon>Eukaryota</taxon>
        <taxon>Fungi</taxon>
        <taxon>Dikarya</taxon>
        <taxon>Basidiomycota</taxon>
        <taxon>Agaricomycotina</taxon>
        <taxon>Agaricomycetes</taxon>
        <taxon>Hymenochaetales</taxon>
        <taxon>Rickenellaceae</taxon>
        <taxon>Rickenella</taxon>
    </lineage>
</organism>
<dbReference type="SUPFAM" id="SSF56112">
    <property type="entry name" value="Protein kinase-like (PK-like)"/>
    <property type="match status" value="1"/>
</dbReference>
<dbReference type="Pfam" id="PF01636">
    <property type="entry name" value="APH"/>
    <property type="match status" value="1"/>
</dbReference>
<dbReference type="InterPro" id="IPR011009">
    <property type="entry name" value="Kinase-like_dom_sf"/>
</dbReference>
<keyword evidence="4" id="KW-1185">Reference proteome</keyword>
<gene>
    <name evidence="3" type="ORF">BD410DRAFT_796960</name>
</gene>
<feature type="compositionally biased region" description="Basic residues" evidence="1">
    <location>
        <begin position="1"/>
        <end position="11"/>
    </location>
</feature>
<evidence type="ECO:0000256" key="1">
    <source>
        <dbReference type="SAM" id="MobiDB-lite"/>
    </source>
</evidence>
<evidence type="ECO:0000259" key="2">
    <source>
        <dbReference type="Pfam" id="PF01636"/>
    </source>
</evidence>
<evidence type="ECO:0000313" key="3">
    <source>
        <dbReference type="EMBL" id="TDL14764.1"/>
    </source>
</evidence>
<protein>
    <recommendedName>
        <fullName evidence="2">Aminoglycoside phosphotransferase domain-containing protein</fullName>
    </recommendedName>
</protein>
<name>A0A4Y7PH21_9AGAM</name>
<accession>A0A4Y7PH21</accession>
<dbReference type="PANTHER" id="PTHR21310">
    <property type="entry name" value="AMINOGLYCOSIDE PHOSPHOTRANSFERASE-RELATED-RELATED"/>
    <property type="match status" value="1"/>
</dbReference>
<dbReference type="PANTHER" id="PTHR21310:SF56">
    <property type="entry name" value="AMINOGLYCOSIDE PHOSPHOTRANSFERASE DOMAIN-CONTAINING PROTEIN"/>
    <property type="match status" value="1"/>
</dbReference>
<dbReference type="InterPro" id="IPR051678">
    <property type="entry name" value="AGP_Transferase"/>
</dbReference>
<dbReference type="STRING" id="50990.A0A4Y7PH21"/>
<evidence type="ECO:0000313" key="4">
    <source>
        <dbReference type="Proteomes" id="UP000294933"/>
    </source>
</evidence>
<dbReference type="EMBL" id="ML170309">
    <property type="protein sequence ID" value="TDL14764.1"/>
    <property type="molecule type" value="Genomic_DNA"/>
</dbReference>
<dbReference type="Gene3D" id="3.30.200.20">
    <property type="entry name" value="Phosphorylase Kinase, domain 1"/>
    <property type="match status" value="1"/>
</dbReference>
<proteinExistence type="predicted"/>
<sequence>MKSVLSHHSHAKNTGIVDDDETAPPSESDSNSDVSDDTEASETSTIMYSQESFETYKDRVTLLLASLLPQTIASPPTINRLQGGSYNRVVGITLTSTCPEIQNKSQDEELILRVPRDVDDVNVACRARVLIQLRKAGTVPVPEVLFYDATRNNALDSPYIIMRRIEGEGLDSALKKMNHQERLGVAREMAKLLAQMYSTPVPPDIGPLCASDDSLEIGRFTRHGTFEYPTPDYSPPSTLLAFCQTRFTEHANGAIDLTNTSLSQLYHRIRRASKTFLRMHGYSSSKFRRYVIHHRDLVARHVLVKRVSVHSTPPSTETYEWKITGILDWDECEVAPALISFSCPGWLWRQPYKGPSPDSFQGIDCDPDAAALNEEYEEIKQVFLREIEVLLPGFVDVVRKRKQTSVKKLFVAEMLLIADKLNF</sequence>
<dbReference type="InterPro" id="IPR002575">
    <property type="entry name" value="Aminoglycoside_PTrfase"/>
</dbReference>
<feature type="domain" description="Aminoglycoside phosphotransferase" evidence="2">
    <location>
        <begin position="107"/>
        <end position="342"/>
    </location>
</feature>
<dbReference type="OrthoDB" id="10003767at2759"/>
<dbReference type="Proteomes" id="UP000294933">
    <property type="component" value="Unassembled WGS sequence"/>
</dbReference>
<dbReference type="VEuPathDB" id="FungiDB:BD410DRAFT_796960"/>
<feature type="region of interest" description="Disordered" evidence="1">
    <location>
        <begin position="1"/>
        <end position="47"/>
    </location>
</feature>
<reference evidence="3 4" key="1">
    <citation type="submission" date="2018-06" db="EMBL/GenBank/DDBJ databases">
        <title>A transcriptomic atlas of mushroom development highlights an independent origin of complex multicellularity.</title>
        <authorList>
            <consortium name="DOE Joint Genome Institute"/>
            <person name="Krizsan K."/>
            <person name="Almasi E."/>
            <person name="Merenyi Z."/>
            <person name="Sahu N."/>
            <person name="Viragh M."/>
            <person name="Koszo T."/>
            <person name="Mondo S."/>
            <person name="Kiss B."/>
            <person name="Balint B."/>
            <person name="Kues U."/>
            <person name="Barry K."/>
            <person name="Hegedus J.C."/>
            <person name="Henrissat B."/>
            <person name="Johnson J."/>
            <person name="Lipzen A."/>
            <person name="Ohm R."/>
            <person name="Nagy I."/>
            <person name="Pangilinan J."/>
            <person name="Yan J."/>
            <person name="Xiong Y."/>
            <person name="Grigoriev I.V."/>
            <person name="Hibbett D.S."/>
            <person name="Nagy L.G."/>
        </authorList>
    </citation>
    <scope>NUCLEOTIDE SEQUENCE [LARGE SCALE GENOMIC DNA]</scope>
    <source>
        <strain evidence="3 4">SZMC22713</strain>
    </source>
</reference>